<sequence length="54" mass="6007">WQAPTENHFPTGIKQIKPVSAQHTRLVPGSLVNQIQKALEDSACFCDSKDEQIT</sequence>
<gene>
    <name evidence="1" type="ORF">PODLI_1B041471</name>
</gene>
<accession>A0AA35L9Y4</accession>
<feature type="non-terminal residue" evidence="1">
    <location>
        <position position="54"/>
    </location>
</feature>
<feature type="non-terminal residue" evidence="1">
    <location>
        <position position="1"/>
    </location>
</feature>
<name>A0AA35L9Y4_9SAUR</name>
<dbReference type="Proteomes" id="UP001178461">
    <property type="component" value="Chromosome 14"/>
</dbReference>
<organism evidence="1 2">
    <name type="scientific">Podarcis lilfordi</name>
    <name type="common">Lilford's wall lizard</name>
    <dbReference type="NCBI Taxonomy" id="74358"/>
    <lineage>
        <taxon>Eukaryota</taxon>
        <taxon>Metazoa</taxon>
        <taxon>Chordata</taxon>
        <taxon>Craniata</taxon>
        <taxon>Vertebrata</taxon>
        <taxon>Euteleostomi</taxon>
        <taxon>Lepidosauria</taxon>
        <taxon>Squamata</taxon>
        <taxon>Bifurcata</taxon>
        <taxon>Unidentata</taxon>
        <taxon>Episquamata</taxon>
        <taxon>Laterata</taxon>
        <taxon>Lacertibaenia</taxon>
        <taxon>Lacertidae</taxon>
        <taxon>Podarcis</taxon>
    </lineage>
</organism>
<dbReference type="EMBL" id="OX395139">
    <property type="protein sequence ID" value="CAI5792259.1"/>
    <property type="molecule type" value="Genomic_DNA"/>
</dbReference>
<protein>
    <submittedName>
        <fullName evidence="1">Uncharacterized protein</fullName>
    </submittedName>
</protein>
<keyword evidence="2" id="KW-1185">Reference proteome</keyword>
<evidence type="ECO:0000313" key="1">
    <source>
        <dbReference type="EMBL" id="CAI5792259.1"/>
    </source>
</evidence>
<proteinExistence type="predicted"/>
<evidence type="ECO:0000313" key="2">
    <source>
        <dbReference type="Proteomes" id="UP001178461"/>
    </source>
</evidence>
<reference evidence="1" key="1">
    <citation type="submission" date="2022-12" db="EMBL/GenBank/DDBJ databases">
        <authorList>
            <person name="Alioto T."/>
            <person name="Alioto T."/>
            <person name="Gomez Garrido J."/>
        </authorList>
    </citation>
    <scope>NUCLEOTIDE SEQUENCE</scope>
</reference>
<dbReference type="AlphaFoldDB" id="A0AA35L9Y4"/>